<keyword evidence="2" id="KW-1185">Reference proteome</keyword>
<evidence type="ECO:0008006" key="3">
    <source>
        <dbReference type="Google" id="ProtNLM"/>
    </source>
</evidence>
<name>A0AAV9K8I3_9SOLN</name>
<organism evidence="1 2">
    <name type="scientific">Solanum pinnatisectum</name>
    <name type="common">tansyleaf nightshade</name>
    <dbReference type="NCBI Taxonomy" id="50273"/>
    <lineage>
        <taxon>Eukaryota</taxon>
        <taxon>Viridiplantae</taxon>
        <taxon>Streptophyta</taxon>
        <taxon>Embryophyta</taxon>
        <taxon>Tracheophyta</taxon>
        <taxon>Spermatophyta</taxon>
        <taxon>Magnoliopsida</taxon>
        <taxon>eudicotyledons</taxon>
        <taxon>Gunneridae</taxon>
        <taxon>Pentapetalae</taxon>
        <taxon>asterids</taxon>
        <taxon>lamiids</taxon>
        <taxon>Solanales</taxon>
        <taxon>Solanaceae</taxon>
        <taxon>Solanoideae</taxon>
        <taxon>Solaneae</taxon>
        <taxon>Solanum</taxon>
    </lineage>
</organism>
<dbReference type="AlphaFoldDB" id="A0AAV9K8I3"/>
<protein>
    <recommendedName>
        <fullName evidence="3">Reverse transcriptase</fullName>
    </recommendedName>
</protein>
<evidence type="ECO:0000313" key="2">
    <source>
        <dbReference type="Proteomes" id="UP001311915"/>
    </source>
</evidence>
<gene>
    <name evidence="1" type="ORF">R3W88_004171</name>
</gene>
<dbReference type="Proteomes" id="UP001311915">
    <property type="component" value="Unassembled WGS sequence"/>
</dbReference>
<proteinExistence type="predicted"/>
<comment type="caution">
    <text evidence="1">The sequence shown here is derived from an EMBL/GenBank/DDBJ whole genome shotgun (WGS) entry which is preliminary data.</text>
</comment>
<sequence length="173" mass="20097">MQASKICHLPHEEELVQTLIRSLDGNTTKLFLKNSLDERNIDASTSIPLKQSNQNTEQIHAIFDSCDMRFKPYNPRVSQLKVRKPRTFTPLMETLTSIFQRLWVKGLLKPREGWIPKHSSSTMLLSTCYCDLPNIHRLICLTIRHWAHPPYNTTLGLSALQYVIRLVHLTIRH</sequence>
<dbReference type="EMBL" id="JAWPEI010000011">
    <property type="protein sequence ID" value="KAK4709658.1"/>
    <property type="molecule type" value="Genomic_DNA"/>
</dbReference>
<evidence type="ECO:0000313" key="1">
    <source>
        <dbReference type="EMBL" id="KAK4709658.1"/>
    </source>
</evidence>
<reference evidence="1 2" key="1">
    <citation type="submission" date="2023-10" db="EMBL/GenBank/DDBJ databases">
        <title>Genome-Wide Identification Analysis in wild type Solanum Pinnatisectum Reveals Some Genes Defensing Phytophthora Infestans.</title>
        <authorList>
            <person name="Sun C."/>
        </authorList>
    </citation>
    <scope>NUCLEOTIDE SEQUENCE [LARGE SCALE GENOMIC DNA]</scope>
    <source>
        <strain evidence="1">LQN</strain>
        <tissue evidence="1">Leaf</tissue>
    </source>
</reference>
<accession>A0AAV9K8I3</accession>